<keyword evidence="1" id="KW-0175">Coiled coil</keyword>
<feature type="compositionally biased region" description="Basic and acidic residues" evidence="2">
    <location>
        <begin position="396"/>
        <end position="405"/>
    </location>
</feature>
<dbReference type="EMBL" id="KB206332">
    <property type="protein sequence ID" value="ELP92627.1"/>
    <property type="molecule type" value="Genomic_DNA"/>
</dbReference>
<feature type="compositionally biased region" description="Polar residues" evidence="2">
    <location>
        <begin position="386"/>
        <end position="395"/>
    </location>
</feature>
<dbReference type="AlphaFoldDB" id="A0A0A1UGF7"/>
<dbReference type="RefSeq" id="XP_004259398.1">
    <property type="nucleotide sequence ID" value="XM_004259350.1"/>
</dbReference>
<feature type="compositionally biased region" description="Basic and acidic residues" evidence="2">
    <location>
        <begin position="371"/>
        <end position="381"/>
    </location>
</feature>
<protein>
    <submittedName>
        <fullName evidence="3">Uncharacterized protein</fullName>
    </submittedName>
</protein>
<dbReference type="GeneID" id="14891647"/>
<organism evidence="3 4">
    <name type="scientific">Entamoeba invadens IP1</name>
    <dbReference type="NCBI Taxonomy" id="370355"/>
    <lineage>
        <taxon>Eukaryota</taxon>
        <taxon>Amoebozoa</taxon>
        <taxon>Evosea</taxon>
        <taxon>Archamoebae</taxon>
        <taxon>Mastigamoebida</taxon>
        <taxon>Entamoebidae</taxon>
        <taxon>Entamoeba</taxon>
    </lineage>
</organism>
<proteinExistence type="predicted"/>
<name>A0A0A1UGF7_ENTIV</name>
<evidence type="ECO:0000256" key="2">
    <source>
        <dbReference type="SAM" id="MobiDB-lite"/>
    </source>
</evidence>
<keyword evidence="4" id="KW-1185">Reference proteome</keyword>
<sequence length="599" mass="66753">MEVNDIVTLQILINSVQDKLVKVCDLDKSLRVILENVMTNKKTGHGDQLKDFCDHKAKQSLCKAEIEDSTKLLASLAARNEVLKNSKDLATKYATRFEATIKAAKETIEKNTAEAEKTETNTEALKKQLEEQDGECKTLQNQLDTQKVIEKGIVDEIETIESANKAKINEALGELKQWEEKIAEDEKLIQAEKANLEVKKKEIEKRNTVEQLKNQTSQYHADASTLESVLSDYHDHILKMTNLIDLASLQHNDTMTQFENKTIAKTEEIAKIKEQKSLDMKNAEEEVKSLQTKETQLDEQIKILTDLINSIQSGQLKPSVNSLTPSEKAAYDAIEKTQKVNEKGFGDIEGAQKALTDRVESGGNDNFQSKELPKDQPDTSIKESGVNPTEVQRSTTPERKVEPKRPNPFKDNFITNTKSEGTLLTESKSKENIGYKAVDTTPVKNVLVDKNIASLEKKLGEGKQNAFKSKLTRSCSGLNAQQNINLQPSGTAQGTSSLRGEVVIGDIANVDKKLEGTAFSSFTDCEGFIACLMKLYNDTEIDSLLCKLQRDYDKYNANKNSNPKETINCLLERVGSNLGIDQSDNNRGNASEAKTEKEK</sequence>
<evidence type="ECO:0000256" key="1">
    <source>
        <dbReference type="SAM" id="Coils"/>
    </source>
</evidence>
<feature type="coiled-coil region" evidence="1">
    <location>
        <begin position="94"/>
        <end position="142"/>
    </location>
</feature>
<feature type="region of interest" description="Disordered" evidence="2">
    <location>
        <begin position="359"/>
        <end position="415"/>
    </location>
</feature>
<feature type="region of interest" description="Disordered" evidence="2">
    <location>
        <begin position="580"/>
        <end position="599"/>
    </location>
</feature>
<evidence type="ECO:0000313" key="4">
    <source>
        <dbReference type="Proteomes" id="UP000014680"/>
    </source>
</evidence>
<gene>
    <name evidence="3" type="ORF">EIN_369490</name>
</gene>
<feature type="compositionally biased region" description="Polar residues" evidence="2">
    <location>
        <begin position="580"/>
        <end position="589"/>
    </location>
</feature>
<accession>A0A0A1UGF7</accession>
<evidence type="ECO:0000313" key="3">
    <source>
        <dbReference type="EMBL" id="ELP92627.1"/>
    </source>
</evidence>
<feature type="coiled-coil region" evidence="1">
    <location>
        <begin position="273"/>
        <end position="300"/>
    </location>
</feature>
<feature type="coiled-coil region" evidence="1">
    <location>
        <begin position="168"/>
        <end position="218"/>
    </location>
</feature>
<reference evidence="3 4" key="1">
    <citation type="submission" date="2012-10" db="EMBL/GenBank/DDBJ databases">
        <authorList>
            <person name="Zafar N."/>
            <person name="Inman J."/>
            <person name="Hall N."/>
            <person name="Lorenzi H."/>
            <person name="Caler E."/>
        </authorList>
    </citation>
    <scope>NUCLEOTIDE SEQUENCE [LARGE SCALE GENOMIC DNA]</scope>
    <source>
        <strain evidence="3 4">IP1</strain>
    </source>
</reference>
<dbReference type="KEGG" id="eiv:EIN_369490"/>
<dbReference type="VEuPathDB" id="AmoebaDB:EIN_369490"/>
<dbReference type="Proteomes" id="UP000014680">
    <property type="component" value="Unassembled WGS sequence"/>
</dbReference>